<evidence type="ECO:0000256" key="2">
    <source>
        <dbReference type="ARBA" id="ARBA00022475"/>
    </source>
</evidence>
<feature type="domain" description="MacB-like periplasmic core" evidence="8">
    <location>
        <begin position="20"/>
        <end position="248"/>
    </location>
</feature>
<feature type="transmembrane region" description="Helical" evidence="6">
    <location>
        <begin position="391"/>
        <end position="419"/>
    </location>
</feature>
<dbReference type="RefSeq" id="WP_127122431.1">
    <property type="nucleotide sequence ID" value="NZ_BHXQ01000003.1"/>
</dbReference>
<keyword evidence="10" id="KW-1185">Reference proteome</keyword>
<evidence type="ECO:0000256" key="3">
    <source>
        <dbReference type="ARBA" id="ARBA00022692"/>
    </source>
</evidence>
<feature type="transmembrane region" description="Helical" evidence="6">
    <location>
        <begin position="730"/>
        <end position="752"/>
    </location>
</feature>
<sequence>MLKNYILIALRTIGKHRTFSFINIFGLAVAMSICMGIIMLVADQMMVDRHNPLAERIYRINSIPYYREEGNLPGNETATTTLPLKEELLTKYTGVEKAVRLMRGFGNSWMELEPGHDINIPVSGYFADPEVLEVFNHELLYGDASTALIEPYSVVLTKEAAEKLFKVENPVGESLKVGDLGTYKVTGVIKKTENRSHIISEAFASMATVKSLQAAKVLDGNLDNWNNHSKGWVYVVLEEGKTIEAILPHLTKINQAHFGDLPADTGVEVKYVAQNLLDILPGRMINNPIGPFMPWFLIYFLSGIAGIVLITSCFNFTNLSIARSLTRAREIGVRKVTGAMRWQLFTQFISESVVIALFALVFAIALIYALRPFIEDLAFARFLKWNLSANYIVYGIFLVLAVVVGIVAGLFPAVVLSGFQPIKVLKNMNNTRLMSKVGLRKALLVIQFSLSMIFILTVIVLYNQLNLFLHNDNGFTTENKLIVPANSTSLTALKTELEKESNITSVSIVSHVPLTGIGYGQDIKLSADEKDWRNINYYAVDEDYLHNMNIKLVAGKFYSNELNTSNANFVVLNEEAVKSFQLGTPMDAIGKTILFRRDSTERQVIGVVKDYFYEFFGDRISPMALMYNPEEFNQLQIVYTGDFKQASATVEKVWTSINPGIKVDVRDFEAELGELFQIIFGTLLRVISFVAFLAIVISCLGLLGMATYTIETKKKEIAIRKILGTSNGSLVFNLSKGYVIILLLAILISVPAAYFMNNFWLQNLAYHVNVDFVTISIGILVLIFFGLFTVGSQTIQAIRINPVDNLKND</sequence>
<reference evidence="9 10" key="1">
    <citation type="submission" date="2018-11" db="EMBL/GenBank/DDBJ databases">
        <title>Chryseotalea sanarue gen. nov., sp., nov., a member of the family Cytophagaceae, isolated from a brackish lake in Hamamatsu Japan.</title>
        <authorList>
            <person name="Maejima Y."/>
            <person name="Iino T."/>
            <person name="Muraguchi Y."/>
            <person name="Fukuda K."/>
            <person name="Ohkuma M."/>
            <person name="Moriuchi R."/>
            <person name="Dohra H."/>
            <person name="Kimbara K."/>
            <person name="Shintani M."/>
        </authorList>
    </citation>
    <scope>NUCLEOTIDE SEQUENCE [LARGE SCALE GENOMIC DNA]</scope>
    <source>
        <strain evidence="9 10">Ys</strain>
    </source>
</reference>
<feature type="domain" description="MacB-like periplasmic core" evidence="8">
    <location>
        <begin position="487"/>
        <end position="621"/>
    </location>
</feature>
<evidence type="ECO:0000256" key="6">
    <source>
        <dbReference type="SAM" id="Phobius"/>
    </source>
</evidence>
<comment type="subcellular location">
    <subcellularLocation>
        <location evidence="1">Cell membrane</location>
        <topology evidence="1">Multi-pass membrane protein</topology>
    </subcellularLocation>
</comment>
<organism evidence="9 10">
    <name type="scientific">Chryseotalea sanaruensis</name>
    <dbReference type="NCBI Taxonomy" id="2482724"/>
    <lineage>
        <taxon>Bacteria</taxon>
        <taxon>Pseudomonadati</taxon>
        <taxon>Bacteroidota</taxon>
        <taxon>Cytophagia</taxon>
        <taxon>Cytophagales</taxon>
        <taxon>Chryseotaleaceae</taxon>
        <taxon>Chryseotalea</taxon>
    </lineage>
</organism>
<feature type="transmembrane region" description="Helical" evidence="6">
    <location>
        <begin position="21"/>
        <end position="42"/>
    </location>
</feature>
<feature type="transmembrane region" description="Helical" evidence="6">
    <location>
        <begin position="686"/>
        <end position="710"/>
    </location>
</feature>
<comment type="caution">
    <text evidence="9">The sequence shown here is derived from an EMBL/GenBank/DDBJ whole genome shotgun (WGS) entry which is preliminary data.</text>
</comment>
<evidence type="ECO:0000313" key="9">
    <source>
        <dbReference type="EMBL" id="GCC51784.1"/>
    </source>
</evidence>
<dbReference type="Proteomes" id="UP000288227">
    <property type="component" value="Unassembled WGS sequence"/>
</dbReference>
<dbReference type="PANTHER" id="PTHR30572">
    <property type="entry name" value="MEMBRANE COMPONENT OF TRANSPORTER-RELATED"/>
    <property type="match status" value="1"/>
</dbReference>
<accession>A0A401UAB4</accession>
<keyword evidence="5 6" id="KW-0472">Membrane</keyword>
<feature type="transmembrane region" description="Helical" evidence="6">
    <location>
        <begin position="772"/>
        <end position="790"/>
    </location>
</feature>
<dbReference type="InterPro" id="IPR025857">
    <property type="entry name" value="MacB_PCD"/>
</dbReference>
<evidence type="ECO:0000256" key="4">
    <source>
        <dbReference type="ARBA" id="ARBA00022989"/>
    </source>
</evidence>
<dbReference type="EMBL" id="BHXQ01000003">
    <property type="protein sequence ID" value="GCC51784.1"/>
    <property type="molecule type" value="Genomic_DNA"/>
</dbReference>
<keyword evidence="3 6" id="KW-0812">Transmembrane</keyword>
<evidence type="ECO:0000256" key="1">
    <source>
        <dbReference type="ARBA" id="ARBA00004651"/>
    </source>
</evidence>
<proteinExistence type="predicted"/>
<feature type="domain" description="ABC3 transporter permease C-terminal" evidence="7">
    <location>
        <begin position="689"/>
        <end position="802"/>
    </location>
</feature>
<dbReference type="AlphaFoldDB" id="A0A401UAB4"/>
<evidence type="ECO:0000259" key="7">
    <source>
        <dbReference type="Pfam" id="PF02687"/>
    </source>
</evidence>
<evidence type="ECO:0000313" key="10">
    <source>
        <dbReference type="Proteomes" id="UP000288227"/>
    </source>
</evidence>
<dbReference type="Pfam" id="PF12704">
    <property type="entry name" value="MacB_PCD"/>
    <property type="match status" value="2"/>
</dbReference>
<keyword evidence="4 6" id="KW-1133">Transmembrane helix</keyword>
<feature type="transmembrane region" description="Helical" evidence="6">
    <location>
        <begin position="348"/>
        <end position="371"/>
    </location>
</feature>
<name>A0A401UAB4_9BACT</name>
<feature type="transmembrane region" description="Helical" evidence="6">
    <location>
        <begin position="292"/>
        <end position="317"/>
    </location>
</feature>
<dbReference type="GO" id="GO:0022857">
    <property type="term" value="F:transmembrane transporter activity"/>
    <property type="evidence" value="ECO:0007669"/>
    <property type="project" value="TreeGrafter"/>
</dbReference>
<dbReference type="OrthoDB" id="5933722at2"/>
<dbReference type="Pfam" id="PF02687">
    <property type="entry name" value="FtsX"/>
    <property type="match status" value="2"/>
</dbReference>
<dbReference type="InterPro" id="IPR003838">
    <property type="entry name" value="ABC3_permease_C"/>
</dbReference>
<feature type="transmembrane region" description="Helical" evidence="6">
    <location>
        <begin position="442"/>
        <end position="462"/>
    </location>
</feature>
<keyword evidence="2" id="KW-1003">Cell membrane</keyword>
<dbReference type="GO" id="GO:0005886">
    <property type="term" value="C:plasma membrane"/>
    <property type="evidence" value="ECO:0007669"/>
    <property type="project" value="UniProtKB-SubCell"/>
</dbReference>
<evidence type="ECO:0000256" key="5">
    <source>
        <dbReference type="ARBA" id="ARBA00023136"/>
    </source>
</evidence>
<dbReference type="InterPro" id="IPR050250">
    <property type="entry name" value="Macrolide_Exporter_MacB"/>
</dbReference>
<protein>
    <submittedName>
        <fullName evidence="9">ABC transporter permease</fullName>
    </submittedName>
</protein>
<feature type="domain" description="ABC3 transporter permease C-terminal" evidence="7">
    <location>
        <begin position="304"/>
        <end position="419"/>
    </location>
</feature>
<gene>
    <name evidence="9" type="ORF">SanaruYs_20130</name>
</gene>
<evidence type="ECO:0000259" key="8">
    <source>
        <dbReference type="Pfam" id="PF12704"/>
    </source>
</evidence>
<dbReference type="PANTHER" id="PTHR30572:SF18">
    <property type="entry name" value="ABC-TYPE MACROLIDE FAMILY EXPORT SYSTEM PERMEASE COMPONENT 2"/>
    <property type="match status" value="1"/>
</dbReference>